<accession>A0ACB7C9H0</accession>
<organism evidence="1 2">
    <name type="scientific">Pneumocystis oryctolagi</name>
    <dbReference type="NCBI Taxonomy" id="42067"/>
    <lineage>
        <taxon>Eukaryota</taxon>
        <taxon>Fungi</taxon>
        <taxon>Dikarya</taxon>
        <taxon>Ascomycota</taxon>
        <taxon>Taphrinomycotina</taxon>
        <taxon>Pneumocystomycetes</taxon>
        <taxon>Pneumocystaceae</taxon>
        <taxon>Pneumocystis</taxon>
    </lineage>
</organism>
<reference evidence="1 2" key="1">
    <citation type="journal article" date="2021" name="Commun. Biol.">
        <title>Genomic insights into the host specific adaptation of the Pneumocystis genus.</title>
        <authorList>
            <person name="Cisse O.H."/>
            <person name="Ma L."/>
            <person name="Dekker J.P."/>
            <person name="Khil P.P."/>
            <person name="Youn J.-H."/>
            <person name="Brenchley J.M."/>
            <person name="Blair R."/>
            <person name="Pahar B."/>
            <person name="Chabe M."/>
            <person name="Van Rompay K.K.A."/>
            <person name="Keesler R."/>
            <person name="Sukura A."/>
            <person name="Hirsch V."/>
            <person name="Kutty G."/>
            <person name="Liu Y."/>
            <person name="Peng L."/>
            <person name="Chen J."/>
            <person name="Song J."/>
            <person name="Weissenbacher-Lang C."/>
            <person name="Xu J."/>
            <person name="Upham N.S."/>
            <person name="Stajich J.E."/>
            <person name="Cuomo C.A."/>
            <person name="Cushion M.T."/>
            <person name="Kovacs J.A."/>
        </authorList>
    </citation>
    <scope>NUCLEOTIDE SEQUENCE [LARGE SCALE GENOMIC DNA]</scope>
    <source>
        <strain evidence="1 2">RABM</strain>
    </source>
</reference>
<dbReference type="Proteomes" id="UP000768646">
    <property type="component" value="Unassembled WGS sequence"/>
</dbReference>
<evidence type="ECO:0000313" key="2">
    <source>
        <dbReference type="Proteomes" id="UP000768646"/>
    </source>
</evidence>
<proteinExistence type="predicted"/>
<evidence type="ECO:0000313" key="1">
    <source>
        <dbReference type="EMBL" id="KAG4304085.1"/>
    </source>
</evidence>
<gene>
    <name evidence="1" type="ORF">PORY_002449</name>
</gene>
<sequence length="1255" mass="143909">MSYKYVKRSELSDTDHHNLVFNKAAVSRDQKPPSESFILKRNISLDSSSKSQDVSNGHYYRRFCNDQFHAYPLGSSVDKRYSTDVEMVSRSQRMMQSSQLPLNMYTLNLGTSVDSNNDSHLMSSSSFSKHGSHSSLLYSQKNVLSEQSLEYTDHLSSHHGSQFSEKGNKNVSEAHSDMFLKQKIDVSGKKKYDSNRNCRYSGNDSYLFLPHHPKSCMIIRSTKNQDSLRNQTLKNDFREENMFVKGTYNMFFDQGFDNVSINSRVQSLYNALIPRDESSICYEGPKHSNSNASSSIVAKTLKRYPAVYPALLSRVAEAFRQRIVLGDKLKDGLTYKDAFVGSEAVDVISQIIRTTDRNLALLLGRSLDAQKFIHDVTYDHRLRDSPNEVYQFRELLSSFSDTDTNVQTESSLCDENRSLTSKSLHQARTEDVYDSHISMDDHSVLSCSDLSISKSSRRVLQDDFDDLPNGVFTLLTECYSSTCTRDQLCYSIACPRRLEQQARLNLKSLPVLKRVESHSSLNGLDDSDKEQKLWIQSVPKEVADSLDEREKKRQEVICEVIYTERDFVKDLEYLRDFWIKPLRNGNLIPEHRKEKFILAVFSNAMDVHAVNSRLVEALTKRQQQNDVVYRIGDVFLEFVPRFGPFIRYGANQLHGKYEFEKEKRENPVFAKFVEETERLKESRKLELNGYLTKPTTRLARYPLLLEAVAKNTADDNPDKEDLMKAVKLVKEFLNKVNIESGRAENRFNLMQLNKQLVFKSGESVDLKLSDENRRLIFKGVLKKRNVSNTNTDSSSDIQVFLFDHVLLMVKMTKREQYKVHRKPIPLELLTISHSEDPSERSFAAKKSLLPHGTSKSTPHKNDNSKGYAITFIHLGRKGYMITLFAATSISRKKWTEHIESQQRCLREKSCIFKKHIICEKYFLRGNKVACVVPYDGGRKLIYGTENGVYVSDRKSYSSSKATPVRVLAINGVTQIDVLEEYSILLVLADKTLYSYPMESLDLNDTTLVNKRPKKIVGHANFFKSGLCLGKLLVCVVKSSVLSSTIKVLEPIESAYRGKKQVPFKFLLQGGQDVLKVFKEFCIPTESTSIHFLKHKLCVGSSKGFEVVNLENLETQSLLDPADTSLDFVTRKENIKPIAIYRLNLKFLLCYDEMAFFVDKNGWATKHNWMIIWEGLPNSFALFYPYLLAFEESFIEIRHVETTALVQVILGNNIRKLYDNYRECLYAYTDDDGIDKIASLNFWETLKSQSEVSSVS</sequence>
<name>A0ACB7C9H0_9ASCO</name>
<comment type="caution">
    <text evidence="1">The sequence shown here is derived from an EMBL/GenBank/DDBJ whole genome shotgun (WGS) entry which is preliminary data.</text>
</comment>
<protein>
    <submittedName>
        <fullName evidence="1">Uncharacterized protein</fullName>
    </submittedName>
</protein>
<keyword evidence="2" id="KW-1185">Reference proteome</keyword>
<dbReference type="EMBL" id="JABTEG010000011">
    <property type="protein sequence ID" value="KAG4304085.1"/>
    <property type="molecule type" value="Genomic_DNA"/>
</dbReference>